<proteinExistence type="predicted"/>
<accession>A0A653A019</accession>
<name>A0A653A019_UNCDX</name>
<protein>
    <recommendedName>
        <fullName evidence="1">Phosphatidylglycerol lysyltransferase C-terminal domain-containing protein</fullName>
    </recommendedName>
</protein>
<dbReference type="Gene3D" id="3.40.630.30">
    <property type="match status" value="1"/>
</dbReference>
<dbReference type="PANTHER" id="PTHR41373">
    <property type="entry name" value="DUF2156 DOMAIN-CONTAINING PROTEIN"/>
    <property type="match status" value="1"/>
</dbReference>
<evidence type="ECO:0000259" key="1">
    <source>
        <dbReference type="Pfam" id="PF09924"/>
    </source>
</evidence>
<gene>
    <name evidence="2" type="ORF">TRIP_B10124</name>
</gene>
<dbReference type="InterPro" id="IPR024320">
    <property type="entry name" value="LPG_synthase_C"/>
</dbReference>
<dbReference type="Pfam" id="PF09924">
    <property type="entry name" value="LPG_synthase_C"/>
    <property type="match status" value="1"/>
</dbReference>
<sequence length="298" mass="34756">MPLDDFKPLAIEHKETFDAFLREDPPRVSEWTFTNLFIWRHKYRPVWCRWQGCLLVLFEPEGQPPFALQPVGAGDKAKALDAVVHTLRGLSPQAVDVLQRTDEAFVERFADPVRYTAVFDRDNSDYVYRTTDLIDLPGRRYHRKKNHLNKFLKTFAFEYRPMDMEVVECFLDMQETWCRMRECTENPDLLSEDYAVYQALTHFEELGYTGAGIQIEGRIEAFTLGEMLNPETAVIHIEKANPEIRGLYAAINQMFCQRAWAGVPFINREQDMGIESLRSAKESYSPDHLVKKYSIRLT</sequence>
<dbReference type="PANTHER" id="PTHR41373:SF1">
    <property type="entry name" value="PHOSPHATIDYLGLYCEROL LYSYLTRANSFERASE C-TERMINAL DOMAIN-CONTAINING PROTEIN"/>
    <property type="match status" value="1"/>
</dbReference>
<reference evidence="2" key="1">
    <citation type="submission" date="2018-07" db="EMBL/GenBank/DDBJ databases">
        <authorList>
            <consortium name="Genoscope - CEA"/>
            <person name="William W."/>
        </authorList>
    </citation>
    <scope>NUCLEOTIDE SEQUENCE</scope>
    <source>
        <strain evidence="2">IK1</strain>
    </source>
</reference>
<dbReference type="PIRSF" id="PIRSF018688">
    <property type="entry name" value="UCP018688"/>
    <property type="match status" value="1"/>
</dbReference>
<dbReference type="SUPFAM" id="SSF55729">
    <property type="entry name" value="Acyl-CoA N-acyltransferases (Nat)"/>
    <property type="match status" value="2"/>
</dbReference>
<dbReference type="EMBL" id="UPXX01000001">
    <property type="protein sequence ID" value="VBB41396.1"/>
    <property type="molecule type" value="Genomic_DNA"/>
</dbReference>
<dbReference type="InterPro" id="IPR016181">
    <property type="entry name" value="Acyl_CoA_acyltransferase"/>
</dbReference>
<evidence type="ECO:0000313" key="2">
    <source>
        <dbReference type="EMBL" id="VBB41396.1"/>
    </source>
</evidence>
<dbReference type="InterPro" id="IPR016732">
    <property type="entry name" value="UCP018688"/>
</dbReference>
<dbReference type="AlphaFoldDB" id="A0A653A019"/>
<organism evidence="2">
    <name type="scientific">Uncultured Desulfatiglans sp</name>
    <dbReference type="NCBI Taxonomy" id="1748965"/>
    <lineage>
        <taxon>Bacteria</taxon>
        <taxon>Pseudomonadati</taxon>
        <taxon>Thermodesulfobacteriota</taxon>
        <taxon>Desulfobacteria</taxon>
        <taxon>Desulfatiglandales</taxon>
        <taxon>Desulfatiglandaceae</taxon>
        <taxon>Desulfatiglans</taxon>
        <taxon>environmental samples</taxon>
    </lineage>
</organism>
<feature type="domain" description="Phosphatidylglycerol lysyltransferase C-terminal" evidence="1">
    <location>
        <begin position="27"/>
        <end position="295"/>
    </location>
</feature>